<evidence type="ECO:0000313" key="2">
    <source>
        <dbReference type="EMBL" id="RRT71363.1"/>
    </source>
</evidence>
<gene>
    <name evidence="2" type="ORF">B296_00005198</name>
</gene>
<dbReference type="AlphaFoldDB" id="A0A427A598"/>
<comment type="caution">
    <text evidence="2">The sequence shown here is derived from an EMBL/GenBank/DDBJ whole genome shotgun (WGS) entry which is preliminary data.</text>
</comment>
<evidence type="ECO:0000256" key="1">
    <source>
        <dbReference type="SAM" id="MobiDB-lite"/>
    </source>
</evidence>
<evidence type="ECO:0000313" key="3">
    <source>
        <dbReference type="Proteomes" id="UP000287651"/>
    </source>
</evidence>
<organism evidence="2 3">
    <name type="scientific">Ensete ventricosum</name>
    <name type="common">Abyssinian banana</name>
    <name type="synonym">Musa ensete</name>
    <dbReference type="NCBI Taxonomy" id="4639"/>
    <lineage>
        <taxon>Eukaryota</taxon>
        <taxon>Viridiplantae</taxon>
        <taxon>Streptophyta</taxon>
        <taxon>Embryophyta</taxon>
        <taxon>Tracheophyta</taxon>
        <taxon>Spermatophyta</taxon>
        <taxon>Magnoliopsida</taxon>
        <taxon>Liliopsida</taxon>
        <taxon>Zingiberales</taxon>
        <taxon>Musaceae</taxon>
        <taxon>Ensete</taxon>
    </lineage>
</organism>
<dbReference type="EMBL" id="AMZH03003730">
    <property type="protein sequence ID" value="RRT71363.1"/>
    <property type="molecule type" value="Genomic_DNA"/>
</dbReference>
<name>A0A427A598_ENSVE</name>
<reference evidence="2 3" key="1">
    <citation type="journal article" date="2014" name="Agronomy (Basel)">
        <title>A Draft Genome Sequence for Ensete ventricosum, the Drought-Tolerant Tree Against Hunger.</title>
        <authorList>
            <person name="Harrison J."/>
            <person name="Moore K.A."/>
            <person name="Paszkiewicz K."/>
            <person name="Jones T."/>
            <person name="Grant M."/>
            <person name="Ambacheew D."/>
            <person name="Muzemil S."/>
            <person name="Studholme D.J."/>
        </authorList>
    </citation>
    <scope>NUCLEOTIDE SEQUENCE [LARGE SCALE GENOMIC DNA]</scope>
</reference>
<proteinExistence type="predicted"/>
<dbReference type="Proteomes" id="UP000287651">
    <property type="component" value="Unassembled WGS sequence"/>
</dbReference>
<protein>
    <submittedName>
        <fullName evidence="2">Uncharacterized protein</fullName>
    </submittedName>
</protein>
<sequence>MKGRSLVARPQGAATSRGGRLQPSAPIGVTVCRPGCLMQPRRHLPATILPASIAFARGGGRPRARVATTYTRAATVAR</sequence>
<feature type="region of interest" description="Disordered" evidence="1">
    <location>
        <begin position="1"/>
        <end position="24"/>
    </location>
</feature>
<accession>A0A427A598</accession>